<dbReference type="HAMAP" id="MF_01043">
    <property type="entry name" value="PlsY"/>
    <property type="match status" value="1"/>
</dbReference>
<accession>V9R793</accession>
<proteinExistence type="inferred from homology"/>
<evidence type="ECO:0000256" key="5">
    <source>
        <dbReference type="ARBA" id="ARBA00022989"/>
    </source>
</evidence>
<feature type="transmembrane region" description="Helical" evidence="10">
    <location>
        <begin position="153"/>
        <end position="173"/>
    </location>
</feature>
<keyword evidence="1 10" id="KW-1003">Cell membrane</keyword>
<protein>
    <recommendedName>
        <fullName evidence="10">Glycerol-3-phosphate acyltransferase</fullName>
    </recommendedName>
    <alternativeName>
        <fullName evidence="10">Acyl-PO4 G3P acyltransferase</fullName>
    </alternativeName>
    <alternativeName>
        <fullName evidence="10">Acyl-phosphate--glycerol-3-phosphate acyltransferase</fullName>
    </alternativeName>
    <alternativeName>
        <fullName evidence="10">G3P acyltransferase</fullName>
        <shortName evidence="10">GPAT</shortName>
        <ecNumber evidence="10">2.3.1.275</ecNumber>
    </alternativeName>
    <alternativeName>
        <fullName evidence="10">Lysophosphatidic acid synthase</fullName>
        <shortName evidence="10">LPA synthase</shortName>
    </alternativeName>
</protein>
<comment type="subcellular location">
    <subcellularLocation>
        <location evidence="10">Cell membrane</location>
        <topology evidence="10">Multi-pass membrane protein</topology>
    </subcellularLocation>
</comment>
<keyword evidence="12" id="KW-1185">Reference proteome</keyword>
<feature type="transmembrane region" description="Helical" evidence="10">
    <location>
        <begin position="112"/>
        <end position="133"/>
    </location>
</feature>
<evidence type="ECO:0000313" key="12">
    <source>
        <dbReference type="Proteomes" id="UP000018689"/>
    </source>
</evidence>
<dbReference type="GO" id="GO:0005886">
    <property type="term" value="C:plasma membrane"/>
    <property type="evidence" value="ECO:0007669"/>
    <property type="project" value="UniProtKB-SubCell"/>
</dbReference>
<keyword evidence="3 10" id="KW-0808">Transferase</keyword>
<dbReference type="GO" id="GO:0043772">
    <property type="term" value="F:acyl-phosphate glycerol-3-phosphate acyltransferase activity"/>
    <property type="evidence" value="ECO:0007669"/>
    <property type="project" value="UniProtKB-UniRule"/>
</dbReference>
<dbReference type="STRING" id="1423892.EMUR_04825"/>
<evidence type="ECO:0000256" key="4">
    <source>
        <dbReference type="ARBA" id="ARBA00022692"/>
    </source>
</evidence>
<keyword evidence="2 10" id="KW-0444">Lipid biosynthesis</keyword>
<keyword evidence="8 10" id="KW-0594">Phospholipid biosynthesis</keyword>
<evidence type="ECO:0000256" key="8">
    <source>
        <dbReference type="ARBA" id="ARBA00023209"/>
    </source>
</evidence>
<feature type="transmembrane region" description="Helical" evidence="10">
    <location>
        <begin position="52"/>
        <end position="74"/>
    </location>
</feature>
<feature type="transmembrane region" description="Helical" evidence="10">
    <location>
        <begin position="6"/>
        <end position="32"/>
    </location>
</feature>
<comment type="function">
    <text evidence="10">Catalyzes the transfer of an acyl group from acyl-phosphate (acyl-PO(4)) to glycerol-3-phosphate (G3P) to form lysophosphatidic acid (LPA). This enzyme utilizes acyl-phosphate as fatty acyl donor, but not acyl-CoA or acyl-ACP.</text>
</comment>
<dbReference type="OrthoDB" id="9777124at2"/>
<dbReference type="Pfam" id="PF02660">
    <property type="entry name" value="G3P_acyltransf"/>
    <property type="match status" value="1"/>
</dbReference>
<reference evidence="11 12" key="1">
    <citation type="journal article" date="2014" name="Genome Announc.">
        <title>Complete Genome Sequence of Ehrlichia muris Strain AS145T, a Model Monocytotropic Ehrlichia Strain.</title>
        <authorList>
            <person name="Thirumalapura N.R."/>
            <person name="Qin X."/>
            <person name="Kuriakose J.A."/>
            <person name="Walker D.H."/>
        </authorList>
    </citation>
    <scope>NUCLEOTIDE SEQUENCE [LARGE SCALE GENOMIC DNA]</scope>
    <source>
        <strain evidence="12">AS154</strain>
    </source>
</reference>
<keyword evidence="7 10" id="KW-0472">Membrane</keyword>
<dbReference type="EC" id="2.3.1.275" evidence="10"/>
<feature type="transmembrane region" description="Helical" evidence="10">
    <location>
        <begin position="80"/>
        <end position="100"/>
    </location>
</feature>
<evidence type="ECO:0000256" key="1">
    <source>
        <dbReference type="ARBA" id="ARBA00022475"/>
    </source>
</evidence>
<dbReference type="PANTHER" id="PTHR30309:SF0">
    <property type="entry name" value="GLYCEROL-3-PHOSPHATE ACYLTRANSFERASE-RELATED"/>
    <property type="match status" value="1"/>
</dbReference>
<evidence type="ECO:0000256" key="7">
    <source>
        <dbReference type="ARBA" id="ARBA00023136"/>
    </source>
</evidence>
<dbReference type="GO" id="GO:0008654">
    <property type="term" value="P:phospholipid biosynthetic process"/>
    <property type="evidence" value="ECO:0007669"/>
    <property type="project" value="UniProtKB-UniRule"/>
</dbReference>
<dbReference type="AlphaFoldDB" id="V9R793"/>
<dbReference type="Proteomes" id="UP000018689">
    <property type="component" value="Chromosome"/>
</dbReference>
<keyword evidence="6 10" id="KW-0443">Lipid metabolism</keyword>
<evidence type="ECO:0000256" key="3">
    <source>
        <dbReference type="ARBA" id="ARBA00022679"/>
    </source>
</evidence>
<keyword evidence="9 10" id="KW-1208">Phospholipid metabolism</keyword>
<dbReference type="UniPathway" id="UPA00085"/>
<gene>
    <name evidence="10" type="primary">plsY</name>
    <name evidence="11" type="ORF">EMUR_04825</name>
</gene>
<comment type="similarity">
    <text evidence="10">Belongs to the PlsY family.</text>
</comment>
<dbReference type="InterPro" id="IPR003811">
    <property type="entry name" value="G3P_acylTferase_PlsY"/>
</dbReference>
<dbReference type="KEGG" id="emr:EMUR_04825"/>
<organism evidence="11 12">
    <name type="scientific">Ehrlichia muris AS145</name>
    <dbReference type="NCBI Taxonomy" id="1423892"/>
    <lineage>
        <taxon>Bacteria</taxon>
        <taxon>Pseudomonadati</taxon>
        <taxon>Pseudomonadota</taxon>
        <taxon>Alphaproteobacteria</taxon>
        <taxon>Rickettsiales</taxon>
        <taxon>Anaplasmataceae</taxon>
        <taxon>Ehrlichia</taxon>
    </lineage>
</organism>
<dbReference type="PATRIC" id="fig|1423892.3.peg.990"/>
<keyword evidence="4 10" id="KW-0812">Transmembrane</keyword>
<comment type="pathway">
    <text evidence="10">Lipid metabolism; phospholipid metabolism.</text>
</comment>
<evidence type="ECO:0000256" key="10">
    <source>
        <dbReference type="HAMAP-Rule" id="MF_01043"/>
    </source>
</evidence>
<sequence>MNIYIIILISSYLIGSVPFGLILSYIGGLGDIRKIGSGNIGATNVFRKNKKLAALTLFLDATKGFIVVLLSSNYSSDQTFVLMSAMFSIIGHMFPIWLLFKGGKGISTFLGSMVFIEYRFTICFLLCWIIFFVKFKYSSLSSIMSTISVMLLVYIYYTVSDTIIFFTITLLIITQHTENIIRILTGKEDKINMKQH</sequence>
<evidence type="ECO:0000256" key="6">
    <source>
        <dbReference type="ARBA" id="ARBA00023098"/>
    </source>
</evidence>
<evidence type="ECO:0000256" key="9">
    <source>
        <dbReference type="ARBA" id="ARBA00023264"/>
    </source>
</evidence>
<name>V9R793_9RICK</name>
<evidence type="ECO:0000313" key="11">
    <source>
        <dbReference type="EMBL" id="AHC39650.1"/>
    </source>
</evidence>
<evidence type="ECO:0000256" key="2">
    <source>
        <dbReference type="ARBA" id="ARBA00022516"/>
    </source>
</evidence>
<keyword evidence="5 10" id="KW-1133">Transmembrane helix</keyword>
<keyword evidence="11" id="KW-0012">Acyltransferase</keyword>
<comment type="catalytic activity">
    <reaction evidence="10">
        <text>an acyl phosphate + sn-glycerol 3-phosphate = a 1-acyl-sn-glycero-3-phosphate + phosphate</text>
        <dbReference type="Rhea" id="RHEA:34075"/>
        <dbReference type="ChEBI" id="CHEBI:43474"/>
        <dbReference type="ChEBI" id="CHEBI:57597"/>
        <dbReference type="ChEBI" id="CHEBI:57970"/>
        <dbReference type="ChEBI" id="CHEBI:59918"/>
        <dbReference type="EC" id="2.3.1.275"/>
    </reaction>
</comment>
<dbReference type="EMBL" id="CP006917">
    <property type="protein sequence ID" value="AHC39650.1"/>
    <property type="molecule type" value="Genomic_DNA"/>
</dbReference>
<dbReference type="SMART" id="SM01207">
    <property type="entry name" value="G3P_acyltransf"/>
    <property type="match status" value="1"/>
</dbReference>
<dbReference type="NCBIfam" id="TIGR00023">
    <property type="entry name" value="glycerol-3-phosphate 1-O-acyltransferase PlsY"/>
    <property type="match status" value="1"/>
</dbReference>
<comment type="subunit">
    <text evidence="10">Probably interacts with PlsX.</text>
</comment>
<dbReference type="HOGENOM" id="CLU_081254_4_0_5"/>
<dbReference type="RefSeq" id="WP_024072537.1">
    <property type="nucleotide sequence ID" value="NC_023063.1"/>
</dbReference>
<dbReference type="PANTHER" id="PTHR30309">
    <property type="entry name" value="INNER MEMBRANE PROTEIN YGIH"/>
    <property type="match status" value="1"/>
</dbReference>